<gene>
    <name evidence="2" type="ORF">J2Z83_003283</name>
</gene>
<reference evidence="2 3" key="1">
    <citation type="submission" date="2021-03" db="EMBL/GenBank/DDBJ databases">
        <title>Genomic Encyclopedia of Type Strains, Phase IV (KMG-IV): sequencing the most valuable type-strain genomes for metagenomic binning, comparative biology and taxonomic classification.</title>
        <authorList>
            <person name="Goeker M."/>
        </authorList>
    </citation>
    <scope>NUCLEOTIDE SEQUENCE [LARGE SCALE GENOMIC DNA]</scope>
    <source>
        <strain evidence="2 3">DSM 25609</strain>
    </source>
</reference>
<dbReference type="EMBL" id="JAGGKX010000021">
    <property type="protein sequence ID" value="MBP1971144.1"/>
    <property type="molecule type" value="Genomic_DNA"/>
</dbReference>
<sequence length="462" mass="54255">MKETQFQAQIKKKNFTLTAEQVVLYKQSKIIKAIDEQANDYYLFFYKDYFLTGAKADAVNITADTYVHRAFTNGIVYKGSHPLAQHLIRQQKNFPFLHVEPMIKKVQETFSPIETTLIHTFFDSFMSVDSIKQSLKDTFKRYQRNGQTFAAYQVLNVYLNYDPTDRFAMDMFNGPQFKQYKETYKDLEKLSKKDPIQFESLCFDNLYQDTETGILLELYMEQNRWMDELAIRINVLKHSFSQANFTSIQTMLQHLPSEEQMKLLQEINQSSNHPIVQEAFITNLLASGKPNDMVTFILTTDILPKEEQLATLITQLEQADYNHMASFFTTSNKRLLNLSNNNPQTLERLVFPFVSSFLQDYEFSEILDWFAPFHEAAFHLPVEQKLVKMQTLADDPDRQFELGELYIHFNQLEKSIDCFKWKVELNPQAFESVKYLAKINNELNYQEEAAAYQQLLIQMQKS</sequence>
<evidence type="ECO:0000256" key="1">
    <source>
        <dbReference type="PROSITE-ProRule" id="PRU00339"/>
    </source>
</evidence>
<dbReference type="RefSeq" id="WP_209464213.1">
    <property type="nucleotide sequence ID" value="NZ_CP110224.1"/>
</dbReference>
<dbReference type="Proteomes" id="UP001519345">
    <property type="component" value="Unassembled WGS sequence"/>
</dbReference>
<protein>
    <submittedName>
        <fullName evidence="2">Ca2+-binding EF-hand superfamily protein</fullName>
    </submittedName>
</protein>
<evidence type="ECO:0000313" key="3">
    <source>
        <dbReference type="Proteomes" id="UP001519345"/>
    </source>
</evidence>
<keyword evidence="3" id="KW-1185">Reference proteome</keyword>
<dbReference type="InterPro" id="IPR011990">
    <property type="entry name" value="TPR-like_helical_dom_sf"/>
</dbReference>
<dbReference type="Gene3D" id="1.25.40.10">
    <property type="entry name" value="Tetratricopeptide repeat domain"/>
    <property type="match status" value="1"/>
</dbReference>
<name>A0ABS4IJP9_9BACI</name>
<proteinExistence type="predicted"/>
<dbReference type="InterPro" id="IPR019734">
    <property type="entry name" value="TPR_rpt"/>
</dbReference>
<comment type="caution">
    <text evidence="2">The sequence shown here is derived from an EMBL/GenBank/DDBJ whole genome shotgun (WGS) entry which is preliminary data.</text>
</comment>
<keyword evidence="1" id="KW-0802">TPR repeat</keyword>
<evidence type="ECO:0000313" key="2">
    <source>
        <dbReference type="EMBL" id="MBP1971144.1"/>
    </source>
</evidence>
<accession>A0ABS4IJP9</accession>
<feature type="repeat" description="TPR" evidence="1">
    <location>
        <begin position="396"/>
        <end position="429"/>
    </location>
</feature>
<dbReference type="PROSITE" id="PS50005">
    <property type="entry name" value="TPR"/>
    <property type="match status" value="1"/>
</dbReference>
<organism evidence="2 3">
    <name type="scientific">Virgibacillus natechei</name>
    <dbReference type="NCBI Taxonomy" id="1216297"/>
    <lineage>
        <taxon>Bacteria</taxon>
        <taxon>Bacillati</taxon>
        <taxon>Bacillota</taxon>
        <taxon>Bacilli</taxon>
        <taxon>Bacillales</taxon>
        <taxon>Bacillaceae</taxon>
        <taxon>Virgibacillus</taxon>
    </lineage>
</organism>
<dbReference type="SUPFAM" id="SSF48452">
    <property type="entry name" value="TPR-like"/>
    <property type="match status" value="1"/>
</dbReference>